<protein>
    <submittedName>
        <fullName evidence="3">LANCL2 protein</fullName>
    </submittedName>
</protein>
<dbReference type="GO" id="GO:0005886">
    <property type="term" value="C:plasma membrane"/>
    <property type="evidence" value="ECO:0007669"/>
    <property type="project" value="TreeGrafter"/>
</dbReference>
<feature type="binding site" evidence="2">
    <location>
        <position position="311"/>
    </location>
    <ligand>
        <name>Zn(2+)</name>
        <dbReference type="ChEBI" id="CHEBI:29105"/>
    </ligand>
</feature>
<dbReference type="SMART" id="SM01260">
    <property type="entry name" value="LANC_like"/>
    <property type="match status" value="1"/>
</dbReference>
<evidence type="ECO:0000256" key="1">
    <source>
        <dbReference type="ARBA" id="ARBA00007179"/>
    </source>
</evidence>
<feature type="binding site" evidence="2">
    <location>
        <position position="310"/>
    </location>
    <ligand>
        <name>Zn(2+)</name>
        <dbReference type="ChEBI" id="CHEBI:29105"/>
    </ligand>
</feature>
<dbReference type="EMBL" id="CAJNIZ010026624">
    <property type="protein sequence ID" value="CAE7493454.1"/>
    <property type="molecule type" value="Genomic_DNA"/>
</dbReference>
<organism evidence="3 4">
    <name type="scientific">Symbiodinium pilosum</name>
    <name type="common">Dinoflagellate</name>
    <dbReference type="NCBI Taxonomy" id="2952"/>
    <lineage>
        <taxon>Eukaryota</taxon>
        <taxon>Sar</taxon>
        <taxon>Alveolata</taxon>
        <taxon>Dinophyceae</taxon>
        <taxon>Suessiales</taxon>
        <taxon>Symbiodiniaceae</taxon>
        <taxon>Symbiodinium</taxon>
    </lineage>
</organism>
<dbReference type="Gene3D" id="1.50.10.10">
    <property type="match status" value="1"/>
</dbReference>
<dbReference type="PRINTS" id="PR01951">
    <property type="entry name" value="LANCEUKARYTE"/>
</dbReference>
<dbReference type="InterPro" id="IPR012341">
    <property type="entry name" value="6hp_glycosidase-like_sf"/>
</dbReference>
<dbReference type="OrthoDB" id="10257263at2759"/>
<evidence type="ECO:0000256" key="2">
    <source>
        <dbReference type="PIRSR" id="PIRSR607822-1"/>
    </source>
</evidence>
<dbReference type="GO" id="GO:0046872">
    <property type="term" value="F:metal ion binding"/>
    <property type="evidence" value="ECO:0007669"/>
    <property type="project" value="UniProtKB-KW"/>
</dbReference>
<dbReference type="PANTHER" id="PTHR12736">
    <property type="entry name" value="LANC-LIKE PROTEIN"/>
    <property type="match status" value="1"/>
</dbReference>
<keyword evidence="2" id="KW-0479">Metal-binding</keyword>
<comment type="similarity">
    <text evidence="1">Belongs to the LanC-like protein family.</text>
</comment>
<dbReference type="GO" id="GO:0005975">
    <property type="term" value="P:carbohydrate metabolic process"/>
    <property type="evidence" value="ECO:0007669"/>
    <property type="project" value="InterPro"/>
</dbReference>
<dbReference type="Pfam" id="PF05147">
    <property type="entry name" value="LANC_like"/>
    <property type="match status" value="1"/>
</dbReference>
<evidence type="ECO:0000313" key="4">
    <source>
        <dbReference type="Proteomes" id="UP000649617"/>
    </source>
</evidence>
<dbReference type="PRINTS" id="PR01950">
    <property type="entry name" value="LANCSUPER"/>
</dbReference>
<gene>
    <name evidence="3" type="primary">LANCL2</name>
    <name evidence="3" type="ORF">SPIL2461_LOCUS12716</name>
</gene>
<dbReference type="InterPro" id="IPR020464">
    <property type="entry name" value="LanC-like_prot_euk"/>
</dbReference>
<name>A0A812SP49_SYMPI</name>
<dbReference type="InterPro" id="IPR007822">
    <property type="entry name" value="LANC-like"/>
</dbReference>
<sequence>MEVEDGRHFRNDFDEAAKPADWEVKLRTALEAAKTTVLEAEHRKGSIYTGAGGVAYMLLHLVACGIEDPHAASAASEILMEAEAQSDARRVTFLEGLAGCVALQAWTQSLLGKPEKVQERLRKLERLAERAAALPDGECEVLYGRCGFLSAVLFLRQRLDDRQLLSQSATELVRQVVASGQRSAQDGWPLYFEWHEKCYLGGAHGIAGILNILLQFPQELATAGRDASDLVRATAEKLLDHRFVSGNLPSSLGSGKDRLVQFCHGATGAVPLMLRMASVYKEPRYLQQAKELGEVIWRRGLLSTKGLGLCHGTPGNGFALLTIYKRTEDEKWLNRALHFAVFACDHQRDLVAQADRPHSLFEGLAGAACFWGSVLRAATRDTATAGFPCYDFD</sequence>
<dbReference type="PANTHER" id="PTHR12736:SF7">
    <property type="entry name" value="LANC-LIKE PROTEIN 3"/>
    <property type="match status" value="1"/>
</dbReference>
<evidence type="ECO:0000313" key="3">
    <source>
        <dbReference type="EMBL" id="CAE7493454.1"/>
    </source>
</evidence>
<accession>A0A812SP49</accession>
<dbReference type="Proteomes" id="UP000649617">
    <property type="component" value="Unassembled WGS sequence"/>
</dbReference>
<keyword evidence="4" id="KW-1185">Reference proteome</keyword>
<dbReference type="AlphaFoldDB" id="A0A812SP49"/>
<comment type="caution">
    <text evidence="3">The sequence shown here is derived from an EMBL/GenBank/DDBJ whole genome shotgun (WGS) entry which is preliminary data.</text>
</comment>
<dbReference type="GO" id="GO:0031179">
    <property type="term" value="P:peptide modification"/>
    <property type="evidence" value="ECO:0007669"/>
    <property type="project" value="InterPro"/>
</dbReference>
<keyword evidence="2" id="KW-0862">Zinc</keyword>
<feature type="binding site" evidence="2">
    <location>
        <position position="263"/>
    </location>
    <ligand>
        <name>Zn(2+)</name>
        <dbReference type="ChEBI" id="CHEBI:29105"/>
    </ligand>
</feature>
<dbReference type="SUPFAM" id="SSF158745">
    <property type="entry name" value="LanC-like"/>
    <property type="match status" value="1"/>
</dbReference>
<reference evidence="3" key="1">
    <citation type="submission" date="2021-02" db="EMBL/GenBank/DDBJ databases">
        <authorList>
            <person name="Dougan E. K."/>
            <person name="Rhodes N."/>
            <person name="Thang M."/>
            <person name="Chan C."/>
        </authorList>
    </citation>
    <scope>NUCLEOTIDE SEQUENCE</scope>
</reference>
<dbReference type="CDD" id="cd04794">
    <property type="entry name" value="euk_LANCL"/>
    <property type="match status" value="1"/>
</dbReference>
<proteinExistence type="inferred from homology"/>